<feature type="transmembrane region" description="Helical" evidence="6">
    <location>
        <begin position="382"/>
        <end position="406"/>
    </location>
</feature>
<dbReference type="InterPro" id="IPR025857">
    <property type="entry name" value="MacB_PCD"/>
</dbReference>
<sequence length="796" mass="89532">MFKNYMTIVRRNLASQPVYTILNLTCLTAGIAAVLYILLYLNFELKYDRFHTKADRIFRVETTSIKTHEKVMDVEWRSTPANLGPFIMQDYSGIENYVRIFQFWQNESVKFHFASKSLEEEDVFAVDATVFQTFSFNLISGDPLTALDGPNKIVLSKGLAHRIFGDEDPVGKILTSSLVHTIPDTDRNYALTVTGVYRDNPKNTLLTAKAMISSETDPHLEAYYFNSFNVYTFLLLDHLTNPGTIASWLPEIYKKYLNAEREPVLISASHELVPLTKIHLNETGGPLYIYIFSVVSLLLLLIAGISYVNLVIARAKGRGVEIGIRKVMGSHRWQIAIQFLSESLLFTFASLVIAIGMVIVSIDFLNKMLGLQLEIWHLTQSPIPFGIIAIMLLLGILGGGYPAFFMSSFEPVGVMKGFLVKSTPVRTSLVTIQLIVVIFVVTCTGLIYGQLQYLRNKNLGFNKELVIMLTLPEQSEIKDWQVMKNALAQSPLVSSSGTSSFIPGAGNMRIGPVSAENSVEQEQRFAYIGRIDYDFLATMGIEIVSGRNFSPDFPGDASQAVIVNETFVNNFNMKDPLAKKIRFGGKGNPNFFQVVGIVKDFHQNSLYDSIQSQMFLFRPSNNLSVKISKNLQAAMDHIKRSWEQVFPNSAFTYKFLDDQLQSVYEADQVRGKVFFSLSLLTIVISFLGLFGLASYLATQRVREIGIRKILGAGLLDVILLMTRDFLLMVVIAAIPGFTIAWFTFSQWLEKFAFRIQIDYFLFGIVLLFTLLLTFVTTGLHAIRSARLNPADALRRN</sequence>
<reference evidence="9" key="1">
    <citation type="submission" date="2023-06" db="EMBL/GenBank/DDBJ databases">
        <title>Genomic of Agaribacillus aureum.</title>
        <authorList>
            <person name="Wang G."/>
        </authorList>
    </citation>
    <scope>NUCLEOTIDE SEQUENCE</scope>
    <source>
        <strain evidence="9">BMA12</strain>
    </source>
</reference>
<keyword evidence="2" id="KW-1003">Cell membrane</keyword>
<protein>
    <submittedName>
        <fullName evidence="9">ABC transporter permease</fullName>
    </submittedName>
</protein>
<evidence type="ECO:0000313" key="10">
    <source>
        <dbReference type="Proteomes" id="UP001172083"/>
    </source>
</evidence>
<organism evidence="9 10">
    <name type="scientific">Agaribacillus aureus</name>
    <dbReference type="NCBI Taxonomy" id="3051825"/>
    <lineage>
        <taxon>Bacteria</taxon>
        <taxon>Pseudomonadati</taxon>
        <taxon>Bacteroidota</taxon>
        <taxon>Cytophagia</taxon>
        <taxon>Cytophagales</taxon>
        <taxon>Splendidivirgaceae</taxon>
        <taxon>Agaribacillus</taxon>
    </lineage>
</organism>
<keyword evidence="4 6" id="KW-1133">Transmembrane helix</keyword>
<evidence type="ECO:0000256" key="5">
    <source>
        <dbReference type="ARBA" id="ARBA00023136"/>
    </source>
</evidence>
<feature type="domain" description="ABC3 transporter permease C-terminal" evidence="7">
    <location>
        <begin position="676"/>
        <end position="789"/>
    </location>
</feature>
<dbReference type="Proteomes" id="UP001172083">
    <property type="component" value="Unassembled WGS sequence"/>
</dbReference>
<evidence type="ECO:0000259" key="8">
    <source>
        <dbReference type="Pfam" id="PF12704"/>
    </source>
</evidence>
<feature type="transmembrane region" description="Helical" evidence="6">
    <location>
        <begin position="287"/>
        <end position="312"/>
    </location>
</feature>
<feature type="transmembrane region" description="Helical" evidence="6">
    <location>
        <begin position="725"/>
        <end position="747"/>
    </location>
</feature>
<dbReference type="PANTHER" id="PTHR30572:SF18">
    <property type="entry name" value="ABC-TYPE MACROLIDE FAMILY EXPORT SYSTEM PERMEASE COMPONENT 2"/>
    <property type="match status" value="1"/>
</dbReference>
<evidence type="ECO:0000256" key="2">
    <source>
        <dbReference type="ARBA" id="ARBA00022475"/>
    </source>
</evidence>
<feature type="domain" description="MacB-like periplasmic core" evidence="8">
    <location>
        <begin position="20"/>
        <end position="204"/>
    </location>
</feature>
<feature type="transmembrane region" description="Helical" evidence="6">
    <location>
        <begin position="427"/>
        <end position="448"/>
    </location>
</feature>
<evidence type="ECO:0000256" key="1">
    <source>
        <dbReference type="ARBA" id="ARBA00004651"/>
    </source>
</evidence>
<gene>
    <name evidence="9" type="ORF">QQ020_20465</name>
</gene>
<dbReference type="RefSeq" id="WP_346759799.1">
    <property type="nucleotide sequence ID" value="NZ_JAUJEB010000004.1"/>
</dbReference>
<comment type="caution">
    <text evidence="9">The sequence shown here is derived from an EMBL/GenBank/DDBJ whole genome shotgun (WGS) entry which is preliminary data.</text>
</comment>
<dbReference type="InterPro" id="IPR003838">
    <property type="entry name" value="ABC3_permease_C"/>
</dbReference>
<dbReference type="Pfam" id="PF12704">
    <property type="entry name" value="MacB_PCD"/>
    <property type="match status" value="2"/>
</dbReference>
<evidence type="ECO:0000256" key="6">
    <source>
        <dbReference type="SAM" id="Phobius"/>
    </source>
</evidence>
<keyword evidence="10" id="KW-1185">Reference proteome</keyword>
<evidence type="ECO:0000259" key="7">
    <source>
        <dbReference type="Pfam" id="PF02687"/>
    </source>
</evidence>
<comment type="subcellular location">
    <subcellularLocation>
        <location evidence="1">Cell membrane</location>
        <topology evidence="1">Multi-pass membrane protein</topology>
    </subcellularLocation>
</comment>
<dbReference type="PANTHER" id="PTHR30572">
    <property type="entry name" value="MEMBRANE COMPONENT OF TRANSPORTER-RELATED"/>
    <property type="match status" value="1"/>
</dbReference>
<keyword evidence="3 6" id="KW-0812">Transmembrane</keyword>
<feature type="transmembrane region" description="Helical" evidence="6">
    <location>
        <begin position="21"/>
        <end position="43"/>
    </location>
</feature>
<dbReference type="EMBL" id="JAUJEB010000004">
    <property type="protein sequence ID" value="MDN5214466.1"/>
    <property type="molecule type" value="Genomic_DNA"/>
</dbReference>
<feature type="domain" description="MacB-like periplasmic core" evidence="8">
    <location>
        <begin position="437"/>
        <end position="615"/>
    </location>
</feature>
<accession>A0ABT8LBQ5</accession>
<name>A0ABT8LBQ5_9BACT</name>
<proteinExistence type="predicted"/>
<feature type="domain" description="ABC3 transporter permease C-terminal" evidence="7">
    <location>
        <begin position="294"/>
        <end position="409"/>
    </location>
</feature>
<feature type="transmembrane region" description="Helical" evidence="6">
    <location>
        <begin position="333"/>
        <end position="362"/>
    </location>
</feature>
<evidence type="ECO:0000256" key="4">
    <source>
        <dbReference type="ARBA" id="ARBA00022989"/>
    </source>
</evidence>
<keyword evidence="5 6" id="KW-0472">Membrane</keyword>
<dbReference type="InterPro" id="IPR050250">
    <property type="entry name" value="Macrolide_Exporter_MacB"/>
</dbReference>
<feature type="transmembrane region" description="Helical" evidence="6">
    <location>
        <begin position="759"/>
        <end position="779"/>
    </location>
</feature>
<feature type="transmembrane region" description="Helical" evidence="6">
    <location>
        <begin position="673"/>
        <end position="698"/>
    </location>
</feature>
<evidence type="ECO:0000256" key="3">
    <source>
        <dbReference type="ARBA" id="ARBA00022692"/>
    </source>
</evidence>
<dbReference type="Pfam" id="PF02687">
    <property type="entry name" value="FtsX"/>
    <property type="match status" value="2"/>
</dbReference>
<evidence type="ECO:0000313" key="9">
    <source>
        <dbReference type="EMBL" id="MDN5214466.1"/>
    </source>
</evidence>